<dbReference type="Pfam" id="PF07732">
    <property type="entry name" value="Cu-oxidase_3"/>
    <property type="match status" value="1"/>
</dbReference>
<evidence type="ECO:0000256" key="14">
    <source>
        <dbReference type="SAM" id="MobiDB-lite"/>
    </source>
</evidence>
<feature type="domain" description="Plastocyanin-like" evidence="16">
    <location>
        <begin position="447"/>
        <end position="562"/>
    </location>
</feature>
<reference evidence="20 21" key="1">
    <citation type="journal article" date="2019" name="PLoS ONE">
        <title>Comparative genome analysis indicates high evolutionary potential of pathogenicity genes in Colletotrichum tanaceti.</title>
        <authorList>
            <person name="Lelwala R.V."/>
            <person name="Korhonen P.K."/>
            <person name="Young N.D."/>
            <person name="Scott J.B."/>
            <person name="Ades P.A."/>
            <person name="Gasser R.B."/>
            <person name="Taylor P.W.J."/>
        </authorList>
    </citation>
    <scope>NUCLEOTIDE SEQUENCE [LARGE SCALE GENOMIC DNA]</scope>
    <source>
        <strain evidence="20">BRIP57314</strain>
    </source>
</reference>
<keyword evidence="5" id="KW-0732">Signal</keyword>
<dbReference type="InterPro" id="IPR032696">
    <property type="entry name" value="SQ_cyclase_C"/>
</dbReference>
<dbReference type="InterPro" id="IPR001117">
    <property type="entry name" value="Cu-oxidase_2nd"/>
</dbReference>
<keyword evidence="8" id="KW-0560">Oxidoreductase</keyword>
<dbReference type="Pfam" id="PF13249">
    <property type="entry name" value="SQHop_cyclase_N"/>
    <property type="match status" value="1"/>
</dbReference>
<dbReference type="InterPro" id="IPR011707">
    <property type="entry name" value="Cu-oxidase-like_N"/>
</dbReference>
<dbReference type="Pfam" id="PF00067">
    <property type="entry name" value="p450"/>
    <property type="match status" value="1"/>
</dbReference>
<dbReference type="Gene3D" id="6.20.120.20">
    <property type="match status" value="1"/>
</dbReference>
<dbReference type="Pfam" id="PF07731">
    <property type="entry name" value="Cu-oxidase_2"/>
    <property type="match status" value="1"/>
</dbReference>
<dbReference type="SUPFAM" id="SSF48239">
    <property type="entry name" value="Terpenoid cyclases/Protein prenyltransferases"/>
    <property type="match status" value="2"/>
</dbReference>
<comment type="similarity">
    <text evidence="1">Belongs to the terpene cyclase/mutase family.</text>
</comment>
<evidence type="ECO:0000256" key="10">
    <source>
        <dbReference type="ARBA" id="ARBA00023098"/>
    </source>
</evidence>
<feature type="region of interest" description="Disordered" evidence="14">
    <location>
        <begin position="729"/>
        <end position="753"/>
    </location>
</feature>
<dbReference type="FunFam" id="2.60.40.420:FF:000038">
    <property type="entry name" value="Extracellular dihydrogeodin oxidase/laccase"/>
    <property type="match status" value="1"/>
</dbReference>
<keyword evidence="10" id="KW-0443">Lipid metabolism</keyword>
<dbReference type="Gene3D" id="1.50.10.20">
    <property type="match status" value="2"/>
</dbReference>
<dbReference type="PROSITE" id="PS00079">
    <property type="entry name" value="MULTICOPPER_OXIDASE1"/>
    <property type="match status" value="1"/>
</dbReference>
<evidence type="ECO:0000259" key="17">
    <source>
        <dbReference type="Pfam" id="PF07732"/>
    </source>
</evidence>
<accession>A0A4U6X3C2</accession>
<dbReference type="FunFam" id="1.50.10.20:FF:000003">
    <property type="entry name" value="Terpene cyclase/mutase family member"/>
    <property type="match status" value="1"/>
</dbReference>
<dbReference type="SUPFAM" id="SSF49503">
    <property type="entry name" value="Cupredoxins"/>
    <property type="match status" value="3"/>
</dbReference>
<evidence type="ECO:0000256" key="5">
    <source>
        <dbReference type="ARBA" id="ARBA00022729"/>
    </source>
</evidence>
<proteinExistence type="inferred from homology"/>
<organism evidence="20 21">
    <name type="scientific">Colletotrichum tanaceti</name>
    <dbReference type="NCBI Taxonomy" id="1306861"/>
    <lineage>
        <taxon>Eukaryota</taxon>
        <taxon>Fungi</taxon>
        <taxon>Dikarya</taxon>
        <taxon>Ascomycota</taxon>
        <taxon>Pezizomycotina</taxon>
        <taxon>Sordariomycetes</taxon>
        <taxon>Hypocreomycetidae</taxon>
        <taxon>Glomerellales</taxon>
        <taxon>Glomerellaceae</taxon>
        <taxon>Colletotrichum</taxon>
        <taxon>Colletotrichum destructivum species complex</taxon>
    </lineage>
</organism>
<dbReference type="InterPro" id="IPR011706">
    <property type="entry name" value="Cu-oxidase_C"/>
</dbReference>
<evidence type="ECO:0000313" key="20">
    <source>
        <dbReference type="EMBL" id="TKW49872.1"/>
    </source>
</evidence>
<evidence type="ECO:0000256" key="12">
    <source>
        <dbReference type="ARBA" id="ARBA00023235"/>
    </source>
</evidence>
<dbReference type="GO" id="GO:0005506">
    <property type="term" value="F:iron ion binding"/>
    <property type="evidence" value="ECO:0007669"/>
    <property type="project" value="InterPro"/>
</dbReference>
<dbReference type="SFLD" id="SFLDG01016">
    <property type="entry name" value="Prenyltransferase_Like_2"/>
    <property type="match status" value="1"/>
</dbReference>
<evidence type="ECO:0000256" key="4">
    <source>
        <dbReference type="ARBA" id="ARBA00022723"/>
    </source>
</evidence>
<dbReference type="Gene3D" id="2.60.40.420">
    <property type="entry name" value="Cupredoxins - blue copper proteins"/>
    <property type="match status" value="3"/>
</dbReference>
<sequence length="1407" mass="157366">MVAIKGGLQGVLGWLFSIQASLSQDKTNGKSPLGTLNAAKLPLFLRNNPLPNGFPWGKLTADGTNYYKQWPNTGVTRSYDFTVSRGTVAPDGYERKVLLVNGAYPGPTIEANWGDWIEVRVTNNITDGPEGTALHWHGFRQQNTQWEDGVPAISMCPIAPAKTYTYRFQATLYGTTWYHSHYSSQYAGGLVGPMVIYGPSKSQQDIDLGPVMLSDWYHKQYFDLIEDILQVDGSGLVFSDNNLINGKGNFNCSTVAAGDKTKCTGNAGLSQFKFQTGKTHRLRLINSGAEGTQRFSIDGHTLTVIANDFVPVEPYDTKVVTLGIGQRTDVLVKADAGNGNPRGAYWMRSNITSCSLAVQPLALAAVYYDQADTSKAPTSTAWDLPDPGTCVNDDLALTKPLVKLTPAAPAVTKTMEIRVFRNASGIVQWSLDGVDFRGDFNAPTLLQANTGNLTFDADWNVKNFAGNGSIRVVVSNNSPAAHPMHLHGFNMYVLHEGDGLTWDGTITNPANPQRRDVQLVRANGHMVLQFDSAENPGVWPFHCHIAWHASAGLFSQFLVQPDKVRQLPIPQKASDNCRDWRLWTQGNVPDVIDSGDKFGNDETYPNGPKPWPVVGNFFYFNRLFGNPEEELMKLAATYGSLSVLWFGSKPVLVINKAKDLVHLDNFKVRMNRRLRDATMSSPAFTTDLTRWRLSSHNGVHRWRYLGKGESDELKQTGVEQYLLGMSHPENKAAAGPRSEAGPRPEARPEARSFDDSARDGFGFFTRLQLAEGHWACEYGGPSFLLPGLVFATFITGAEFPEEWKAEMARYLETHANEDGGWGLHLGGRSTVFATGLCYVMLRLLGVGRRHPLARRARDCLLSLGGAVGIPQWGKIWLACLNLYGWEGVHCIPADVWLLPAWLPFHPSRWWVQCRAVYLPTSYLWSNRCTVPLTPLLSELRQEIYTEPFGRIDFSSHRNTTAPSDAVRSISPLLLVFFSIWTVWCNYLRPRWLLDLANRRVSGLMRREERNTDFECIAPVNKAFHMVQTWFEDGPGSDRLQKHRDKVDVYLWMGPNGMTSNGTGGVQVWDTAFAIQAAVEAGLAEDPTFSKALRKSHEFLDKSQLREDLDDPSRQPRKGGWPFSTKSNGYVVSDCAAESLKSVLLLQNDHAGYPRLLDDARLKDCVDTLLLMQNGDGGFASYERIRGSRYLELLNPAEVFDRIMVEYSYPECTTAVLTALSLFQRHFPQYRTRKIDDTIRKAVGFVGGSQRDDGSWYGAWAVCFTYATFFALQSLEAVGQQHHKSERVRRACGFLLGKQMEDGGWGEHFSSCGERRWVQHEKSQVVNTSWAVLSLMHAGYPDPRPIQRGLKLIQSRQLANGEWLQEAVEGVFNQTCMIGYPNYKFYFPVMALGAYKRMYLPKINVARQ</sequence>
<dbReference type="SUPFAM" id="SSF48264">
    <property type="entry name" value="Cytochrome P450"/>
    <property type="match status" value="1"/>
</dbReference>
<dbReference type="InterPro" id="IPR008972">
    <property type="entry name" value="Cupredoxin"/>
</dbReference>
<dbReference type="CDD" id="cd13854">
    <property type="entry name" value="CuRO_1_MaLCC_like"/>
    <property type="match status" value="1"/>
</dbReference>
<dbReference type="CDD" id="cd13880">
    <property type="entry name" value="CuRO_2_MaLCC_like"/>
    <property type="match status" value="1"/>
</dbReference>
<evidence type="ECO:0000259" key="16">
    <source>
        <dbReference type="Pfam" id="PF07731"/>
    </source>
</evidence>
<dbReference type="Pfam" id="PF13243">
    <property type="entry name" value="SQHop_cyclase_C"/>
    <property type="match status" value="1"/>
</dbReference>
<evidence type="ECO:0000256" key="2">
    <source>
        <dbReference type="ARBA" id="ARBA00010609"/>
    </source>
</evidence>
<dbReference type="InterPro" id="IPR033138">
    <property type="entry name" value="Cu_oxidase_CS"/>
</dbReference>
<dbReference type="PANTHER" id="PTHR11764">
    <property type="entry name" value="TERPENE CYCLASE/MUTASE FAMILY MEMBER"/>
    <property type="match status" value="1"/>
</dbReference>
<dbReference type="InterPro" id="IPR036396">
    <property type="entry name" value="Cyt_P450_sf"/>
</dbReference>
<dbReference type="InterPro" id="IPR032697">
    <property type="entry name" value="SQ_cyclase_N"/>
</dbReference>
<dbReference type="GO" id="GO:0006696">
    <property type="term" value="P:ergosterol biosynthetic process"/>
    <property type="evidence" value="ECO:0007669"/>
    <property type="project" value="TreeGrafter"/>
</dbReference>
<comment type="similarity">
    <text evidence="2">Belongs to the multicopper oxidase family.</text>
</comment>
<dbReference type="GO" id="GO:0016104">
    <property type="term" value="P:triterpenoid biosynthetic process"/>
    <property type="evidence" value="ECO:0007669"/>
    <property type="project" value="InterPro"/>
</dbReference>
<keyword evidence="21" id="KW-1185">Reference proteome</keyword>
<keyword evidence="4" id="KW-0479">Metal-binding</keyword>
<dbReference type="InterPro" id="IPR001128">
    <property type="entry name" value="Cyt_P450"/>
</dbReference>
<evidence type="ECO:0000259" key="15">
    <source>
        <dbReference type="Pfam" id="PF00394"/>
    </source>
</evidence>
<dbReference type="EMBL" id="PJEX01000467">
    <property type="protein sequence ID" value="TKW49872.1"/>
    <property type="molecule type" value="Genomic_DNA"/>
</dbReference>
<feature type="domain" description="Squalene cyclase C-terminal" evidence="18">
    <location>
        <begin position="1067"/>
        <end position="1396"/>
    </location>
</feature>
<dbReference type="GO" id="GO:0020037">
    <property type="term" value="F:heme binding"/>
    <property type="evidence" value="ECO:0007669"/>
    <property type="project" value="InterPro"/>
</dbReference>
<evidence type="ECO:0000256" key="6">
    <source>
        <dbReference type="ARBA" id="ARBA00022737"/>
    </source>
</evidence>
<evidence type="ECO:0000259" key="19">
    <source>
        <dbReference type="Pfam" id="PF13249"/>
    </source>
</evidence>
<gene>
    <name evidence="20" type="primary">ERG7</name>
    <name evidence="20" type="ORF">CTA1_2431</name>
</gene>
<feature type="compositionally biased region" description="Basic and acidic residues" evidence="14">
    <location>
        <begin position="740"/>
        <end position="753"/>
    </location>
</feature>
<dbReference type="CDD" id="cd02892">
    <property type="entry name" value="SQCY_1"/>
    <property type="match status" value="1"/>
</dbReference>
<dbReference type="GO" id="GO:0004497">
    <property type="term" value="F:monooxygenase activity"/>
    <property type="evidence" value="ECO:0007669"/>
    <property type="project" value="InterPro"/>
</dbReference>
<evidence type="ECO:0000256" key="9">
    <source>
        <dbReference type="ARBA" id="ARBA00023008"/>
    </source>
</evidence>
<keyword evidence="6" id="KW-0677">Repeat</keyword>
<dbReference type="STRING" id="1306861.A0A4U6X3C2"/>
<evidence type="ECO:0000256" key="8">
    <source>
        <dbReference type="ARBA" id="ARBA00023002"/>
    </source>
</evidence>
<dbReference type="GO" id="GO:0005507">
    <property type="term" value="F:copper ion binding"/>
    <property type="evidence" value="ECO:0007669"/>
    <property type="project" value="InterPro"/>
</dbReference>
<dbReference type="GO" id="GO:0005811">
    <property type="term" value="C:lipid droplet"/>
    <property type="evidence" value="ECO:0007669"/>
    <property type="project" value="InterPro"/>
</dbReference>
<evidence type="ECO:0000256" key="1">
    <source>
        <dbReference type="ARBA" id="ARBA00009755"/>
    </source>
</evidence>
<keyword evidence="12" id="KW-0413">Isomerase</keyword>
<feature type="domain" description="Plastocyanin-like" evidence="15">
    <location>
        <begin position="210"/>
        <end position="366"/>
    </location>
</feature>
<evidence type="ECO:0000256" key="11">
    <source>
        <dbReference type="ARBA" id="ARBA00023180"/>
    </source>
</evidence>
<dbReference type="Pfam" id="PF00394">
    <property type="entry name" value="Cu-oxidase"/>
    <property type="match status" value="1"/>
</dbReference>
<dbReference type="EC" id="5.4.99.7" evidence="13"/>
<dbReference type="CDD" id="cd13901">
    <property type="entry name" value="CuRO_3_MaLCC_like"/>
    <property type="match status" value="1"/>
</dbReference>
<keyword evidence="9" id="KW-0186">Copper</keyword>
<dbReference type="FunFam" id="1.50.10.20:FF:000002">
    <property type="entry name" value="Terpene cyclase/mutase family member"/>
    <property type="match status" value="1"/>
</dbReference>
<dbReference type="NCBIfam" id="TIGR01787">
    <property type="entry name" value="squalene_cyclas"/>
    <property type="match status" value="1"/>
</dbReference>
<dbReference type="InterPro" id="IPR008930">
    <property type="entry name" value="Terpenoid_cyclase/PrenylTrfase"/>
</dbReference>
<evidence type="ECO:0000256" key="7">
    <source>
        <dbReference type="ARBA" id="ARBA00022955"/>
    </source>
</evidence>
<evidence type="ECO:0000256" key="13">
    <source>
        <dbReference type="ARBA" id="ARBA00029485"/>
    </source>
</evidence>
<keyword evidence="11" id="KW-0325">Glycoprotein</keyword>
<evidence type="ECO:0000256" key="3">
    <source>
        <dbReference type="ARBA" id="ARBA00022516"/>
    </source>
</evidence>
<dbReference type="Proteomes" id="UP000310108">
    <property type="component" value="Unassembled WGS sequence"/>
</dbReference>
<dbReference type="FunFam" id="2.60.40.420:FF:000021">
    <property type="entry name" value="Extracellular dihydrogeodin oxidase/laccase"/>
    <property type="match status" value="1"/>
</dbReference>
<feature type="domain" description="Squalene cyclase N-terminal" evidence="19">
    <location>
        <begin position="765"/>
        <end position="1018"/>
    </location>
</feature>
<dbReference type="GO" id="GO:0000250">
    <property type="term" value="F:lanosterol synthase activity"/>
    <property type="evidence" value="ECO:0007669"/>
    <property type="project" value="UniProtKB-EC"/>
</dbReference>
<dbReference type="InterPro" id="IPR002365">
    <property type="entry name" value="Terpene_synthase_CS"/>
</dbReference>
<dbReference type="GO" id="GO:0016705">
    <property type="term" value="F:oxidoreductase activity, acting on paired donors, with incorporation or reduction of molecular oxygen"/>
    <property type="evidence" value="ECO:0007669"/>
    <property type="project" value="InterPro"/>
</dbReference>
<evidence type="ECO:0000259" key="18">
    <source>
        <dbReference type="Pfam" id="PF13243"/>
    </source>
</evidence>
<dbReference type="PROSITE" id="PS00080">
    <property type="entry name" value="MULTICOPPER_OXIDASE2"/>
    <property type="match status" value="1"/>
</dbReference>
<keyword evidence="7" id="KW-0752">Steroid biosynthesis</keyword>
<name>A0A4U6X3C2_9PEZI</name>
<dbReference type="InterPro" id="IPR002355">
    <property type="entry name" value="Cu_oxidase_Cu_BS"/>
</dbReference>
<dbReference type="PANTHER" id="PTHR11764:SF20">
    <property type="entry name" value="LANOSTEROL SYNTHASE"/>
    <property type="match status" value="1"/>
</dbReference>
<dbReference type="PROSITE" id="PS01074">
    <property type="entry name" value="TERPENE_SYNTHASES"/>
    <property type="match status" value="1"/>
</dbReference>
<comment type="caution">
    <text evidence="20">The sequence shown here is derived from an EMBL/GenBank/DDBJ whole genome shotgun (WGS) entry which is preliminary data.</text>
</comment>
<protein>
    <recommendedName>
        <fullName evidence="13">lanosterol synthase</fullName>
        <ecNumber evidence="13">5.4.99.7</ecNumber>
    </recommendedName>
</protein>
<dbReference type="InterPro" id="IPR018333">
    <property type="entry name" value="Squalene_cyclase"/>
</dbReference>
<keyword evidence="3" id="KW-0444">Lipid biosynthesis</keyword>
<feature type="domain" description="Plastocyanin-like" evidence="17">
    <location>
        <begin position="83"/>
        <end position="199"/>
    </location>
</feature>
<evidence type="ECO:0000313" key="21">
    <source>
        <dbReference type="Proteomes" id="UP000310108"/>
    </source>
</evidence>